<dbReference type="EMBL" id="QBLH01001924">
    <property type="protein sequence ID" value="TGZ50583.1"/>
    <property type="molecule type" value="Genomic_DNA"/>
</dbReference>
<dbReference type="Pfam" id="PF06585">
    <property type="entry name" value="JHBP"/>
    <property type="match status" value="4"/>
</dbReference>
<evidence type="ECO:0008006" key="3">
    <source>
        <dbReference type="Google" id="ProtNLM"/>
    </source>
</evidence>
<sequence>MTSYLRPCGRKDPNYDQCIRNSAELLKDKICTGMPELNLPPNEPLIIDKLVVYDTANVKLHLSDVKVYGICDFVINSVHANPDKLHYDFNVNVKALRFDAMYDFNIHILLTQIAHKGILHVTSDNLGVKLGVDYKSTIKNGKTSGYTSKVNLNLNIKTFNFKFDEKEKELVNLHKIFSNIISVNQEEIIKTVKPALEEELSKRVISIFNRVFDPSYIRVCGRKDANYDQCIMENLNSVREKLCTGMPEFNIPSVEPIVIDKIVVYDTDNLKLSLRDSKITGVCDFVVNSIHTDSDRLNFNFDVTFKHLVARTSYDFDIHILVPLANKGLATVTSDNGLMKVNMDLKVATKGGKKEIYVSKINTKAKILSFNYKFDESEKELVQLHQALSNVVDSNSEDIIAKVEPVLEEKISEIIISVFNNMTPSFIHVCGRNDPNYNQCIADNVIDLRDKFCNGTPGFPMIEPLMFDKIVIFDEPNVKLYLENVEVYGNCDFAITSINVDPDRLHFNFNYLMRFVINTTYDFNIRLLVPVAHKGMLLIIADNVETNTKLDLKTVTKNGKKHIYASKATVSSKVTDFEYQFGKELGQLNEIFSAVFDENKDIIINAIKPVLERKFSELYINMFNNMFAIIFAFGLITTHVTAKLPSYLHACSHKDTNYNQCIANSIGSVKDKVCAGFPELNIPSGEPLTIDKIVIFDANNIKLDLKDVKVYGFCDFVVNSVNADFEKLHFDIDFLLRHIYIKVTYDFDIHLLVPVAHKGPTDITSENVGLKVGLDLKVITKNGKKYIFASKATAKCDIKSFKYKFTEDKKELAELHKIIDDVVSKNTKEVVKAVSAAMEERASRFVISMFNDIAFSRYEELFSPEI</sequence>
<dbReference type="AlphaFoldDB" id="A0A4S2KLM7"/>
<dbReference type="InterPro" id="IPR010562">
    <property type="entry name" value="Haemolymph_juvenile_hormone-bd"/>
</dbReference>
<accession>A0A4S2KLM7</accession>
<keyword evidence="2" id="KW-1185">Reference proteome</keyword>
<comment type="caution">
    <text evidence="1">The sequence shown here is derived from an EMBL/GenBank/DDBJ whole genome shotgun (WGS) entry which is preliminary data.</text>
</comment>
<dbReference type="Gene3D" id="3.15.10.30">
    <property type="entry name" value="Haemolymph juvenile hormone binding protein"/>
    <property type="match status" value="4"/>
</dbReference>
<dbReference type="PANTHER" id="PTHR11008">
    <property type="entry name" value="PROTEIN TAKEOUT-LIKE PROTEIN"/>
    <property type="match status" value="1"/>
</dbReference>
<reference evidence="1 2" key="1">
    <citation type="journal article" date="2019" name="Philos. Trans. R. Soc. Lond., B, Biol. Sci.">
        <title>Ant behaviour and brain gene expression of defending hosts depend on the ecological success of the intruding social parasite.</title>
        <authorList>
            <person name="Kaur R."/>
            <person name="Stoldt M."/>
            <person name="Jongepier E."/>
            <person name="Feldmeyer B."/>
            <person name="Menzel F."/>
            <person name="Bornberg-Bauer E."/>
            <person name="Foitzik S."/>
        </authorList>
    </citation>
    <scope>NUCLEOTIDE SEQUENCE [LARGE SCALE GENOMIC DNA]</scope>
    <source>
        <tissue evidence="1">Whole body</tissue>
    </source>
</reference>
<organism evidence="1 2">
    <name type="scientific">Temnothorax longispinosus</name>
    <dbReference type="NCBI Taxonomy" id="300112"/>
    <lineage>
        <taxon>Eukaryota</taxon>
        <taxon>Metazoa</taxon>
        <taxon>Ecdysozoa</taxon>
        <taxon>Arthropoda</taxon>
        <taxon>Hexapoda</taxon>
        <taxon>Insecta</taxon>
        <taxon>Pterygota</taxon>
        <taxon>Neoptera</taxon>
        <taxon>Endopterygota</taxon>
        <taxon>Hymenoptera</taxon>
        <taxon>Apocrita</taxon>
        <taxon>Aculeata</taxon>
        <taxon>Formicoidea</taxon>
        <taxon>Formicidae</taxon>
        <taxon>Myrmicinae</taxon>
        <taxon>Temnothorax</taxon>
    </lineage>
</organism>
<dbReference type="GO" id="GO:0005615">
    <property type="term" value="C:extracellular space"/>
    <property type="evidence" value="ECO:0007669"/>
    <property type="project" value="TreeGrafter"/>
</dbReference>
<dbReference type="SMART" id="SM00700">
    <property type="entry name" value="JHBP"/>
    <property type="match status" value="4"/>
</dbReference>
<evidence type="ECO:0000313" key="1">
    <source>
        <dbReference type="EMBL" id="TGZ50583.1"/>
    </source>
</evidence>
<dbReference type="PANTHER" id="PTHR11008:SF41">
    <property type="entry name" value="RE70318P"/>
    <property type="match status" value="1"/>
</dbReference>
<dbReference type="InterPro" id="IPR038606">
    <property type="entry name" value="To_sf"/>
</dbReference>
<evidence type="ECO:0000313" key="2">
    <source>
        <dbReference type="Proteomes" id="UP000310200"/>
    </source>
</evidence>
<dbReference type="Proteomes" id="UP000310200">
    <property type="component" value="Unassembled WGS sequence"/>
</dbReference>
<protein>
    <recommendedName>
        <fullName evidence="3">Circadian clock-controlled protein</fullName>
    </recommendedName>
</protein>
<name>A0A4S2KLM7_9HYME</name>
<gene>
    <name evidence="1" type="ORF">DBV15_08101</name>
</gene>
<proteinExistence type="predicted"/>